<dbReference type="Pfam" id="PF00144">
    <property type="entry name" value="Beta-lactamase"/>
    <property type="match status" value="1"/>
</dbReference>
<evidence type="ECO:0000313" key="2">
    <source>
        <dbReference type="EMBL" id="OWK41698.1"/>
    </source>
</evidence>
<evidence type="ECO:0000313" key="3">
    <source>
        <dbReference type="Proteomes" id="UP000214646"/>
    </source>
</evidence>
<dbReference type="InterPro" id="IPR001466">
    <property type="entry name" value="Beta-lactam-related"/>
</dbReference>
<dbReference type="PANTHER" id="PTHR43283">
    <property type="entry name" value="BETA-LACTAMASE-RELATED"/>
    <property type="match status" value="1"/>
</dbReference>
<feature type="domain" description="Beta-lactamase-related" evidence="1">
    <location>
        <begin position="16"/>
        <end position="381"/>
    </location>
</feature>
<keyword evidence="3" id="KW-1185">Reference proteome</keyword>
<comment type="caution">
    <text evidence="2">The sequence shown here is derived from an EMBL/GenBank/DDBJ whole genome shotgun (WGS) entry which is preliminary data.</text>
</comment>
<dbReference type="SUPFAM" id="SSF56601">
    <property type="entry name" value="beta-lactamase/transpeptidase-like"/>
    <property type="match status" value="1"/>
</dbReference>
<organism evidence="2 3">
    <name type="scientific">Fimbriiglobus ruber</name>
    <dbReference type="NCBI Taxonomy" id="1908690"/>
    <lineage>
        <taxon>Bacteria</taxon>
        <taxon>Pseudomonadati</taxon>
        <taxon>Planctomycetota</taxon>
        <taxon>Planctomycetia</taxon>
        <taxon>Gemmatales</taxon>
        <taxon>Gemmataceae</taxon>
        <taxon>Fimbriiglobus</taxon>
    </lineage>
</organism>
<dbReference type="Gene3D" id="3.40.710.10">
    <property type="entry name" value="DD-peptidase/beta-lactamase superfamily"/>
    <property type="match status" value="1"/>
</dbReference>
<protein>
    <submittedName>
        <fullName evidence="2">Serine hydrolase</fullName>
    </submittedName>
</protein>
<keyword evidence="2" id="KW-0378">Hydrolase</keyword>
<proteinExistence type="predicted"/>
<sequence>MSTGGFSKARLDRMHDIMAGHVERGDIPGLVTLVSRRGEVHVDAIGTKVAGGAGGPVRRDTIFRIASITKPVAAAAAMILVEECKIRLDESIEPWLPELANRRVLKSISSRLDETVPALRAITLRDLLTLRMGFGSVMAMPDTYPIQKLIREYRIGGDGPMLPTQATGPDEWLRKLGSLPLMAQPGERWMYHVSSDVLGVLIARVSGRSLGTFLRERIFDPLGMKDTAFHVPPEKIDRLPVFYFFNRQANQLAVFDGAENSAWRQAPSFESAGGGLVSTIDDYFAFSNMLLNKGKHGREQILSRAAVELMMADHLLPEQRKGAEIFFGGFSSWGFGAAVDIRRHDVFNTPGRYGWTGGFGTTAYTDPAEDMIGILFTQRMMDSPEPPKVFTDFWTLAYGAME</sequence>
<dbReference type="GO" id="GO:0016787">
    <property type="term" value="F:hydrolase activity"/>
    <property type="evidence" value="ECO:0007669"/>
    <property type="project" value="UniProtKB-KW"/>
</dbReference>
<dbReference type="InterPro" id="IPR050789">
    <property type="entry name" value="Diverse_Enzym_Activities"/>
</dbReference>
<evidence type="ECO:0000259" key="1">
    <source>
        <dbReference type="Pfam" id="PF00144"/>
    </source>
</evidence>
<dbReference type="AlphaFoldDB" id="A0A225DT23"/>
<dbReference type="PANTHER" id="PTHR43283:SF3">
    <property type="entry name" value="BETA-LACTAMASE FAMILY PROTEIN (AFU_ORTHOLOGUE AFUA_5G07500)"/>
    <property type="match status" value="1"/>
</dbReference>
<dbReference type="OrthoDB" id="9770183at2"/>
<dbReference type="InterPro" id="IPR012338">
    <property type="entry name" value="Beta-lactam/transpept-like"/>
</dbReference>
<gene>
    <name evidence="2" type="ORF">FRUB_03776</name>
</gene>
<dbReference type="EMBL" id="NIDE01000005">
    <property type="protein sequence ID" value="OWK41698.1"/>
    <property type="molecule type" value="Genomic_DNA"/>
</dbReference>
<accession>A0A225DT23</accession>
<reference evidence="3" key="1">
    <citation type="submission" date="2017-06" db="EMBL/GenBank/DDBJ databases">
        <title>Genome analysis of Fimbriiglobus ruber SP5, the first member of the order Planctomycetales with confirmed chitinolytic capability.</title>
        <authorList>
            <person name="Ravin N.V."/>
            <person name="Rakitin A.L."/>
            <person name="Ivanova A.A."/>
            <person name="Beletsky A.V."/>
            <person name="Kulichevskaya I.S."/>
            <person name="Mardanov A.V."/>
            <person name="Dedysh S.N."/>
        </authorList>
    </citation>
    <scope>NUCLEOTIDE SEQUENCE [LARGE SCALE GENOMIC DNA]</scope>
    <source>
        <strain evidence="3">SP5</strain>
    </source>
</reference>
<name>A0A225DT23_9BACT</name>
<dbReference type="Proteomes" id="UP000214646">
    <property type="component" value="Unassembled WGS sequence"/>
</dbReference>
<dbReference type="RefSeq" id="WP_088254967.1">
    <property type="nucleotide sequence ID" value="NZ_NIDE01000005.1"/>
</dbReference>